<dbReference type="Proteomes" id="UP000238916">
    <property type="component" value="Unassembled WGS sequence"/>
</dbReference>
<evidence type="ECO:0000313" key="2">
    <source>
        <dbReference type="EMBL" id="SPF51541.1"/>
    </source>
</evidence>
<evidence type="ECO:0000256" key="1">
    <source>
        <dbReference type="SAM" id="MobiDB-lite"/>
    </source>
</evidence>
<protein>
    <submittedName>
        <fullName evidence="2">Uncharacterized protein</fullName>
    </submittedName>
</protein>
<accession>A0A2U3LHV5</accession>
<sequence length="39" mass="4248">MAGSNRFSLAHASRKKEPSKSLIPPKDTLGKKTSRIIPV</sequence>
<dbReference type="AlphaFoldDB" id="A0A2U3LHV5"/>
<proteinExistence type="predicted"/>
<gene>
    <name evidence="2" type="ORF">SBF1_5130008</name>
</gene>
<name>A0A2U3LHV5_9FIRM</name>
<reference evidence="3" key="1">
    <citation type="submission" date="2018-02" db="EMBL/GenBank/DDBJ databases">
        <authorList>
            <person name="Hausmann B."/>
        </authorList>
    </citation>
    <scope>NUCLEOTIDE SEQUENCE [LARGE SCALE GENOMIC DNA]</scope>
    <source>
        <strain evidence="3">Peat soil MAG SbF1</strain>
    </source>
</reference>
<dbReference type="EMBL" id="OMOF01000461">
    <property type="protein sequence ID" value="SPF51541.1"/>
    <property type="molecule type" value="Genomic_DNA"/>
</dbReference>
<organism evidence="2 3">
    <name type="scientific">Candidatus Desulfosporosinus infrequens</name>
    <dbReference type="NCBI Taxonomy" id="2043169"/>
    <lineage>
        <taxon>Bacteria</taxon>
        <taxon>Bacillati</taxon>
        <taxon>Bacillota</taxon>
        <taxon>Clostridia</taxon>
        <taxon>Eubacteriales</taxon>
        <taxon>Desulfitobacteriaceae</taxon>
        <taxon>Desulfosporosinus</taxon>
    </lineage>
</organism>
<feature type="region of interest" description="Disordered" evidence="1">
    <location>
        <begin position="1"/>
        <end position="39"/>
    </location>
</feature>
<evidence type="ECO:0000313" key="3">
    <source>
        <dbReference type="Proteomes" id="UP000238916"/>
    </source>
</evidence>